<reference evidence="2" key="1">
    <citation type="submission" date="2016-10" db="EMBL/GenBank/DDBJ databases">
        <authorList>
            <person name="Varghese N."/>
            <person name="Submissions S."/>
        </authorList>
    </citation>
    <scope>NUCLEOTIDE SEQUENCE [LARGE SCALE GENOMIC DNA]</scope>
    <source>
        <strain evidence="2">DSM 21632</strain>
    </source>
</reference>
<organism evidence="1 2">
    <name type="scientific">Alteribacillus persepolensis</name>
    <dbReference type="NCBI Taxonomy" id="568899"/>
    <lineage>
        <taxon>Bacteria</taxon>
        <taxon>Bacillati</taxon>
        <taxon>Bacillota</taxon>
        <taxon>Bacilli</taxon>
        <taxon>Bacillales</taxon>
        <taxon>Bacillaceae</taxon>
        <taxon>Alteribacillus</taxon>
    </lineage>
</organism>
<gene>
    <name evidence="1" type="ORF">SAMN05192534_12320</name>
</gene>
<dbReference type="AlphaFoldDB" id="A0A1G8I6V8"/>
<dbReference type="Proteomes" id="UP000199163">
    <property type="component" value="Unassembled WGS sequence"/>
</dbReference>
<sequence>MEEIKVVCYGCKGMGERNFGFVAEGMYPNIETYYKGFDICDLCEGVGEIIEPHPKYF</sequence>
<protein>
    <submittedName>
        <fullName evidence="1">Uncharacterized protein</fullName>
    </submittedName>
</protein>
<evidence type="ECO:0000313" key="1">
    <source>
        <dbReference type="EMBL" id="SDI14705.1"/>
    </source>
</evidence>
<keyword evidence="2" id="KW-1185">Reference proteome</keyword>
<dbReference type="RefSeq" id="WP_175487534.1">
    <property type="nucleotide sequence ID" value="NZ_FNDK01000023.1"/>
</dbReference>
<accession>A0A1G8I6V8</accession>
<name>A0A1G8I6V8_9BACI</name>
<evidence type="ECO:0000313" key="2">
    <source>
        <dbReference type="Proteomes" id="UP000199163"/>
    </source>
</evidence>
<dbReference type="EMBL" id="FNDK01000023">
    <property type="protein sequence ID" value="SDI14705.1"/>
    <property type="molecule type" value="Genomic_DNA"/>
</dbReference>
<dbReference type="STRING" id="568899.SAMN05192534_12320"/>
<proteinExistence type="predicted"/>